<gene>
    <name evidence="2" type="ORF">SDC9_200525</name>
</gene>
<dbReference type="AlphaFoldDB" id="A0A645IPQ8"/>
<feature type="region of interest" description="Disordered" evidence="1">
    <location>
        <begin position="90"/>
        <end position="137"/>
    </location>
</feature>
<evidence type="ECO:0000313" key="2">
    <source>
        <dbReference type="EMBL" id="MPN52862.1"/>
    </source>
</evidence>
<comment type="caution">
    <text evidence="2">The sequence shown here is derived from an EMBL/GenBank/DDBJ whole genome shotgun (WGS) entry which is preliminary data.</text>
</comment>
<protein>
    <submittedName>
        <fullName evidence="2">Uncharacterized protein</fullName>
    </submittedName>
</protein>
<evidence type="ECO:0000256" key="1">
    <source>
        <dbReference type="SAM" id="MobiDB-lite"/>
    </source>
</evidence>
<name>A0A645IPQ8_9ZZZZ</name>
<dbReference type="EMBL" id="VSSQ01119374">
    <property type="protein sequence ID" value="MPN52862.1"/>
    <property type="molecule type" value="Genomic_DNA"/>
</dbReference>
<feature type="compositionally biased region" description="Basic and acidic residues" evidence="1">
    <location>
        <begin position="103"/>
        <end position="112"/>
    </location>
</feature>
<feature type="compositionally biased region" description="Basic residues" evidence="1">
    <location>
        <begin position="113"/>
        <end position="124"/>
    </location>
</feature>
<accession>A0A645IPQ8</accession>
<sequence length="164" mass="17178">MSAQGLEDARRAHSAANTHGDQGVGLAGALQMGQRLAGKDAAGGAQGVAQGNGAAVGVYLFRVQLQRADAGNGLGGKGLVELNDVHADRSESRQAHDLRHRLQRSDAHDLRRNAHSGKAGKARQGRSTQSGRHFGGCQHHKGRAVAELGGVARCDQSVLQKGWR</sequence>
<reference evidence="2" key="1">
    <citation type="submission" date="2019-08" db="EMBL/GenBank/DDBJ databases">
        <authorList>
            <person name="Kucharzyk K."/>
            <person name="Murdoch R.W."/>
            <person name="Higgins S."/>
            <person name="Loffler F."/>
        </authorList>
    </citation>
    <scope>NUCLEOTIDE SEQUENCE</scope>
</reference>
<organism evidence="2">
    <name type="scientific">bioreactor metagenome</name>
    <dbReference type="NCBI Taxonomy" id="1076179"/>
    <lineage>
        <taxon>unclassified sequences</taxon>
        <taxon>metagenomes</taxon>
        <taxon>ecological metagenomes</taxon>
    </lineage>
</organism>
<proteinExistence type="predicted"/>
<feature type="region of interest" description="Disordered" evidence="1">
    <location>
        <begin position="1"/>
        <end position="23"/>
    </location>
</feature>